<dbReference type="RefSeq" id="XP_024577293.1">
    <property type="nucleotide sequence ID" value="XM_024726635.1"/>
</dbReference>
<keyword evidence="2" id="KW-1133">Transmembrane helix</keyword>
<keyword evidence="1" id="KW-0175">Coiled coil</keyword>
<name>A0A0P1AIS6_PLAHL</name>
<feature type="coiled-coil region" evidence="1">
    <location>
        <begin position="86"/>
        <end position="113"/>
    </location>
</feature>
<dbReference type="GeneID" id="36406155"/>
<keyword evidence="4" id="KW-1185">Reference proteome</keyword>
<dbReference type="Proteomes" id="UP000054928">
    <property type="component" value="Unassembled WGS sequence"/>
</dbReference>
<evidence type="ECO:0008006" key="5">
    <source>
        <dbReference type="Google" id="ProtNLM"/>
    </source>
</evidence>
<dbReference type="OrthoDB" id="441016at2759"/>
<evidence type="ECO:0000313" key="3">
    <source>
        <dbReference type="EMBL" id="CEG40924.1"/>
    </source>
</evidence>
<dbReference type="EMBL" id="CCYD01000524">
    <property type="protein sequence ID" value="CEG40924.1"/>
    <property type="molecule type" value="Genomic_DNA"/>
</dbReference>
<dbReference type="PANTHER" id="PTHR21377">
    <property type="entry name" value="PROTEIN FAM210B, MITOCHONDRIAL"/>
    <property type="match status" value="1"/>
</dbReference>
<protein>
    <recommendedName>
        <fullName evidence="5">DUF1279 domain-containing protein</fullName>
    </recommendedName>
</protein>
<organism evidence="3 4">
    <name type="scientific">Plasmopara halstedii</name>
    <name type="common">Downy mildew of sunflower</name>
    <dbReference type="NCBI Taxonomy" id="4781"/>
    <lineage>
        <taxon>Eukaryota</taxon>
        <taxon>Sar</taxon>
        <taxon>Stramenopiles</taxon>
        <taxon>Oomycota</taxon>
        <taxon>Peronosporomycetes</taxon>
        <taxon>Peronosporales</taxon>
        <taxon>Peronosporaceae</taxon>
        <taxon>Plasmopara</taxon>
    </lineage>
</organism>
<dbReference type="InterPro" id="IPR045866">
    <property type="entry name" value="FAM210A/B-like"/>
</dbReference>
<feature type="transmembrane region" description="Helical" evidence="2">
    <location>
        <begin position="132"/>
        <end position="151"/>
    </location>
</feature>
<keyword evidence="2" id="KW-0472">Membrane</keyword>
<reference evidence="4" key="1">
    <citation type="submission" date="2014-09" db="EMBL/GenBank/DDBJ databases">
        <authorList>
            <person name="Sharma Rahul"/>
            <person name="Thines Marco"/>
        </authorList>
    </citation>
    <scope>NUCLEOTIDE SEQUENCE [LARGE SCALE GENOMIC DNA]</scope>
</reference>
<dbReference type="PANTHER" id="PTHR21377:SF0">
    <property type="entry name" value="PROTEIN FAM210B, MITOCHONDRIAL"/>
    <property type="match status" value="1"/>
</dbReference>
<dbReference type="AlphaFoldDB" id="A0A0P1AIS6"/>
<sequence length="224" mass="25038">MRSILPTSPIKASYRGCFGVQSVPLKSLQAQAFASVADRDENQQTLHNNSAKSKKQNTEELIEENMALASVADRDENQQTLHNNSAKSKKQNIEELIEENMALKKTIETLQAEAKKKPNNILSTFQKYGLPFLFWWVTLYSASGVTIYVVLDTGLVSGARLIDFIMQLGLDKIIDPARLDPTYSNVAIAIIANECLEMIRFPIALATLPYVKRVFSRKAVESTK</sequence>
<accession>A0A0P1AIS6</accession>
<evidence type="ECO:0000256" key="2">
    <source>
        <dbReference type="SAM" id="Phobius"/>
    </source>
</evidence>
<dbReference type="GO" id="GO:0005739">
    <property type="term" value="C:mitochondrion"/>
    <property type="evidence" value="ECO:0007669"/>
    <property type="project" value="TreeGrafter"/>
</dbReference>
<proteinExistence type="predicted"/>
<evidence type="ECO:0000313" key="4">
    <source>
        <dbReference type="Proteomes" id="UP000054928"/>
    </source>
</evidence>
<evidence type="ECO:0000256" key="1">
    <source>
        <dbReference type="SAM" id="Coils"/>
    </source>
</evidence>
<dbReference type="OMA" id="WWTSLYL"/>
<keyword evidence="2" id="KW-0812">Transmembrane</keyword>